<feature type="transmembrane region" description="Helical" evidence="1">
    <location>
        <begin position="96"/>
        <end position="115"/>
    </location>
</feature>
<dbReference type="STRING" id="1173027.Mic7113_6161"/>
<feature type="transmembrane region" description="Helical" evidence="1">
    <location>
        <begin position="154"/>
        <end position="173"/>
    </location>
</feature>
<dbReference type="KEGG" id="mic:Mic7113_6161"/>
<sequence length="280" mass="29595">MASSSPLNFANQDLRNRSFKGQNLNGANFSGCDLRGCDFSHALLQDANFERVKTGQTPRQFIPSVVLALVIGLLSADGFSKMIFGLLGRTPAEGGWSFVIALGVSLAISGIFSGLRVMMRPKSLARRIATIISGATSGALLGFFYGGSTTDNNVQFAIAGAVLGGVLMALICWRVRHPLVAVAVAAAGGVAGYGFAFFTGATAIAYLSAQKLVWGVFWGALSLGYIGLTMNSLILVVREIRHGCGTSFRRADLTNAKFDRAILQNTDFSGALGSNNFEYS</sequence>
<dbReference type="HOGENOM" id="CLU_1040946_0_0_3"/>
<feature type="transmembrane region" description="Helical" evidence="1">
    <location>
        <begin position="180"/>
        <end position="206"/>
    </location>
</feature>
<name>K9WNJ0_9CYAN</name>
<protein>
    <submittedName>
        <fullName evidence="2">Putative low-complexity protein</fullName>
    </submittedName>
</protein>
<dbReference type="SUPFAM" id="SSF141571">
    <property type="entry name" value="Pentapeptide repeat-like"/>
    <property type="match status" value="1"/>
</dbReference>
<dbReference type="Gene3D" id="2.160.20.80">
    <property type="entry name" value="E3 ubiquitin-protein ligase SopA"/>
    <property type="match status" value="1"/>
</dbReference>
<keyword evidence="1" id="KW-0472">Membrane</keyword>
<dbReference type="Pfam" id="PF00805">
    <property type="entry name" value="Pentapeptide"/>
    <property type="match status" value="2"/>
</dbReference>
<keyword evidence="3" id="KW-1185">Reference proteome</keyword>
<dbReference type="RefSeq" id="WP_015185882.1">
    <property type="nucleotide sequence ID" value="NC_019738.1"/>
</dbReference>
<gene>
    <name evidence="2" type="ORF">Mic7113_6161</name>
</gene>
<organism evidence="2 3">
    <name type="scientific">Allocoleopsis franciscana PCC 7113</name>
    <dbReference type="NCBI Taxonomy" id="1173027"/>
    <lineage>
        <taxon>Bacteria</taxon>
        <taxon>Bacillati</taxon>
        <taxon>Cyanobacteriota</taxon>
        <taxon>Cyanophyceae</taxon>
        <taxon>Coleofasciculales</taxon>
        <taxon>Coleofasciculaceae</taxon>
        <taxon>Allocoleopsis</taxon>
        <taxon>Allocoleopsis franciscana</taxon>
    </lineage>
</organism>
<dbReference type="InterPro" id="IPR001646">
    <property type="entry name" value="5peptide_repeat"/>
</dbReference>
<accession>K9WNJ0</accession>
<evidence type="ECO:0000313" key="2">
    <source>
        <dbReference type="EMBL" id="AFZ21753.1"/>
    </source>
</evidence>
<dbReference type="EMBL" id="CP003630">
    <property type="protein sequence ID" value="AFZ21753.1"/>
    <property type="molecule type" value="Genomic_DNA"/>
</dbReference>
<keyword evidence="1" id="KW-0812">Transmembrane</keyword>
<evidence type="ECO:0000313" key="3">
    <source>
        <dbReference type="Proteomes" id="UP000010471"/>
    </source>
</evidence>
<evidence type="ECO:0000256" key="1">
    <source>
        <dbReference type="SAM" id="Phobius"/>
    </source>
</evidence>
<feature type="transmembrane region" description="Helical" evidence="1">
    <location>
        <begin position="127"/>
        <end position="148"/>
    </location>
</feature>
<proteinExistence type="predicted"/>
<dbReference type="InterPro" id="IPR051082">
    <property type="entry name" value="Pentapeptide-BTB/POZ_domain"/>
</dbReference>
<reference evidence="2 3" key="1">
    <citation type="submission" date="2012-06" db="EMBL/GenBank/DDBJ databases">
        <title>Finished chromosome of genome of Microcoleus sp. PCC 7113.</title>
        <authorList>
            <consortium name="US DOE Joint Genome Institute"/>
            <person name="Gugger M."/>
            <person name="Coursin T."/>
            <person name="Rippka R."/>
            <person name="Tandeau De Marsac N."/>
            <person name="Huntemann M."/>
            <person name="Wei C.-L."/>
            <person name="Han J."/>
            <person name="Detter J.C."/>
            <person name="Han C."/>
            <person name="Tapia R."/>
            <person name="Chen A."/>
            <person name="Kyrpides N."/>
            <person name="Mavromatis K."/>
            <person name="Markowitz V."/>
            <person name="Szeto E."/>
            <person name="Ivanova N."/>
            <person name="Pagani I."/>
            <person name="Pati A."/>
            <person name="Goodwin L."/>
            <person name="Nordberg H.P."/>
            <person name="Cantor M.N."/>
            <person name="Hua S.X."/>
            <person name="Woyke T."/>
            <person name="Kerfeld C.A."/>
        </authorList>
    </citation>
    <scope>NUCLEOTIDE SEQUENCE [LARGE SCALE GENOMIC DNA]</scope>
    <source>
        <strain evidence="2 3">PCC 7113</strain>
    </source>
</reference>
<keyword evidence="1" id="KW-1133">Transmembrane helix</keyword>
<dbReference type="PANTHER" id="PTHR14136">
    <property type="entry name" value="BTB_POZ DOMAIN-CONTAINING PROTEIN KCTD9"/>
    <property type="match status" value="1"/>
</dbReference>
<dbReference type="eggNOG" id="COG1357">
    <property type="taxonomic scope" value="Bacteria"/>
</dbReference>
<dbReference type="AlphaFoldDB" id="K9WNJ0"/>
<dbReference type="PANTHER" id="PTHR14136:SF17">
    <property type="entry name" value="BTB_POZ DOMAIN-CONTAINING PROTEIN KCTD9"/>
    <property type="match status" value="1"/>
</dbReference>
<feature type="transmembrane region" description="Helical" evidence="1">
    <location>
        <begin position="212"/>
        <end position="237"/>
    </location>
</feature>
<feature type="transmembrane region" description="Helical" evidence="1">
    <location>
        <begin position="61"/>
        <end position="84"/>
    </location>
</feature>
<dbReference type="Proteomes" id="UP000010471">
    <property type="component" value="Chromosome"/>
</dbReference>
<dbReference type="OrthoDB" id="457820at2"/>